<accession>A0A6J4MI81</accession>
<dbReference type="InterPro" id="IPR036388">
    <property type="entry name" value="WH-like_DNA-bd_sf"/>
</dbReference>
<dbReference type="AlphaFoldDB" id="A0A6J4MI81"/>
<evidence type="ECO:0000259" key="1">
    <source>
        <dbReference type="Pfam" id="PF09107"/>
    </source>
</evidence>
<dbReference type="Gene3D" id="1.10.10.2770">
    <property type="match status" value="1"/>
</dbReference>
<feature type="domain" description="Elongation factor SelB fourth winged-helix" evidence="1">
    <location>
        <begin position="209"/>
        <end position="244"/>
    </location>
</feature>
<organism evidence="2">
    <name type="scientific">uncultured Gemmatimonadaceae bacterium</name>
    <dbReference type="NCBI Taxonomy" id="246130"/>
    <lineage>
        <taxon>Bacteria</taxon>
        <taxon>Pseudomonadati</taxon>
        <taxon>Gemmatimonadota</taxon>
        <taxon>Gemmatimonadia</taxon>
        <taxon>Gemmatimonadales</taxon>
        <taxon>Gemmatimonadaceae</taxon>
        <taxon>environmental samples</taxon>
    </lineage>
</organism>
<dbReference type="Pfam" id="PF09107">
    <property type="entry name" value="WHD_3rd_SelB"/>
    <property type="match status" value="1"/>
</dbReference>
<dbReference type="GO" id="GO:0005737">
    <property type="term" value="C:cytoplasm"/>
    <property type="evidence" value="ECO:0007669"/>
    <property type="project" value="InterPro"/>
</dbReference>
<evidence type="ECO:0000313" key="2">
    <source>
        <dbReference type="EMBL" id="CAA9360337.1"/>
    </source>
</evidence>
<dbReference type="GO" id="GO:0003746">
    <property type="term" value="F:translation elongation factor activity"/>
    <property type="evidence" value="ECO:0007669"/>
    <property type="project" value="InterPro"/>
</dbReference>
<dbReference type="GO" id="GO:0003723">
    <property type="term" value="F:RNA binding"/>
    <property type="evidence" value="ECO:0007669"/>
    <property type="project" value="InterPro"/>
</dbReference>
<dbReference type="GO" id="GO:0005525">
    <property type="term" value="F:GTP binding"/>
    <property type="evidence" value="ECO:0007669"/>
    <property type="project" value="InterPro"/>
</dbReference>
<name>A0A6J4MI81_9BACT</name>
<feature type="non-terminal residue" evidence="2">
    <location>
        <position position="1"/>
    </location>
</feature>
<dbReference type="InterPro" id="IPR036390">
    <property type="entry name" value="WH_DNA-bd_sf"/>
</dbReference>
<dbReference type="Gene3D" id="1.10.10.10">
    <property type="entry name" value="Winged helix-like DNA-binding domain superfamily/Winged helix DNA-binding domain"/>
    <property type="match status" value="1"/>
</dbReference>
<dbReference type="InterPro" id="IPR015191">
    <property type="entry name" value="SelB_WHD4"/>
</dbReference>
<sequence length="248" mass="26239">AAPSARLALALAEAGASGVAIADLAVRLGVTPAAASELARTETAWRRLQGRLYDDAAVAAAVDRLLALVDAAHLAAPLEAGVSTQAVRAQLAAHPELTDALVRDAVASGTLEVEGGTIRRRGWRPRLTTAEQAALDGIAAALAAAGREPPSTAELADAHGPVAATLLRLLERDRRAVQVDTDRYYDTAALRELMGLLRTHMVPDRAYGPSELREVLGLSRKFLIPVLEYADRAQVTDRRPEGRVIRGT</sequence>
<reference evidence="2" key="1">
    <citation type="submission" date="2020-02" db="EMBL/GenBank/DDBJ databases">
        <authorList>
            <person name="Meier V. D."/>
        </authorList>
    </citation>
    <scope>NUCLEOTIDE SEQUENCE</scope>
    <source>
        <strain evidence="2">AVDCRST_MAG11</strain>
    </source>
</reference>
<protein>
    <recommendedName>
        <fullName evidence="1">Elongation factor SelB fourth winged-helix domain-containing protein</fullName>
    </recommendedName>
</protein>
<dbReference type="EMBL" id="CADCTU010000870">
    <property type="protein sequence ID" value="CAA9360337.1"/>
    <property type="molecule type" value="Genomic_DNA"/>
</dbReference>
<gene>
    <name evidence="2" type="ORF">AVDCRST_MAG11-4079</name>
</gene>
<proteinExistence type="predicted"/>
<dbReference type="SUPFAM" id="SSF46785">
    <property type="entry name" value="Winged helix' DNA-binding domain"/>
    <property type="match status" value="2"/>
</dbReference>
<dbReference type="GO" id="GO:0001514">
    <property type="term" value="P:selenocysteine incorporation"/>
    <property type="evidence" value="ECO:0007669"/>
    <property type="project" value="InterPro"/>
</dbReference>